<dbReference type="EMBL" id="SIPC01000001">
    <property type="protein sequence ID" value="TAX71122.1"/>
    <property type="molecule type" value="Genomic_DNA"/>
</dbReference>
<feature type="chain" id="PRO_5020429800" description="EF-hand domain-containing protein" evidence="2">
    <location>
        <begin position="28"/>
        <end position="505"/>
    </location>
</feature>
<gene>
    <name evidence="4" type="ORF">ELI03_04940</name>
</gene>
<evidence type="ECO:0000256" key="2">
    <source>
        <dbReference type="SAM" id="SignalP"/>
    </source>
</evidence>
<dbReference type="Gene3D" id="1.10.238.10">
    <property type="entry name" value="EF-hand"/>
    <property type="match status" value="2"/>
</dbReference>
<evidence type="ECO:0000256" key="1">
    <source>
        <dbReference type="SAM" id="MobiDB-lite"/>
    </source>
</evidence>
<dbReference type="InterPro" id="IPR018247">
    <property type="entry name" value="EF_Hand_1_Ca_BS"/>
</dbReference>
<dbReference type="Pfam" id="PF13202">
    <property type="entry name" value="EF-hand_5"/>
    <property type="match status" value="2"/>
</dbReference>
<dbReference type="InterPro" id="IPR011992">
    <property type="entry name" value="EF-hand-dom_pair"/>
</dbReference>
<dbReference type="GO" id="GO:0005509">
    <property type="term" value="F:calcium ion binding"/>
    <property type="evidence" value="ECO:0007669"/>
    <property type="project" value="InterPro"/>
</dbReference>
<evidence type="ECO:0000313" key="4">
    <source>
        <dbReference type="EMBL" id="TAX71122.1"/>
    </source>
</evidence>
<reference evidence="4 5" key="1">
    <citation type="submission" date="2019-02" db="EMBL/GenBank/DDBJ databases">
        <title>The genomic architecture of introgression among sibling species of bacteria.</title>
        <authorList>
            <person name="Cavassim M.I.A."/>
            <person name="Moeskjaer S."/>
            <person name="Moslemi C."/>
            <person name="Fields B."/>
            <person name="Bachmann A."/>
            <person name="Vilhjalmsson B."/>
            <person name="Schierup M.H."/>
            <person name="Young J.P.W."/>
            <person name="Andersen S.U."/>
        </authorList>
    </citation>
    <scope>NUCLEOTIDE SEQUENCE [LARGE SCALE GENOMIC DNA]</scope>
    <source>
        <strain evidence="4 5">SM145A</strain>
    </source>
</reference>
<dbReference type="RefSeq" id="WP_130749478.1">
    <property type="nucleotide sequence ID" value="NZ_SIPC01000001.1"/>
</dbReference>
<accession>A0A4Q8XWC6</accession>
<evidence type="ECO:0000313" key="5">
    <source>
        <dbReference type="Proteomes" id="UP000293652"/>
    </source>
</evidence>
<dbReference type="InterPro" id="IPR002048">
    <property type="entry name" value="EF_hand_dom"/>
</dbReference>
<dbReference type="SUPFAM" id="SSF47473">
    <property type="entry name" value="EF-hand"/>
    <property type="match status" value="1"/>
</dbReference>
<keyword evidence="2" id="KW-0732">Signal</keyword>
<comment type="caution">
    <text evidence="4">The sequence shown here is derived from an EMBL/GenBank/DDBJ whole genome shotgun (WGS) entry which is preliminary data.</text>
</comment>
<organism evidence="4 5">
    <name type="scientific">Rhizobium leguminosarum</name>
    <dbReference type="NCBI Taxonomy" id="384"/>
    <lineage>
        <taxon>Bacteria</taxon>
        <taxon>Pseudomonadati</taxon>
        <taxon>Pseudomonadota</taxon>
        <taxon>Alphaproteobacteria</taxon>
        <taxon>Hyphomicrobiales</taxon>
        <taxon>Rhizobiaceae</taxon>
        <taxon>Rhizobium/Agrobacterium group</taxon>
        <taxon>Rhizobium</taxon>
    </lineage>
</organism>
<feature type="domain" description="EF-hand" evidence="3">
    <location>
        <begin position="123"/>
        <end position="158"/>
    </location>
</feature>
<dbReference type="PROSITE" id="PS50222">
    <property type="entry name" value="EF_HAND_2"/>
    <property type="match status" value="1"/>
</dbReference>
<dbReference type="Proteomes" id="UP000293652">
    <property type="component" value="Unassembled WGS sequence"/>
</dbReference>
<name>A0A4Q8XWC6_RHILE</name>
<protein>
    <recommendedName>
        <fullName evidence="3">EF-hand domain-containing protein</fullName>
    </recommendedName>
</protein>
<dbReference type="AlphaFoldDB" id="A0A4Q8XWC6"/>
<evidence type="ECO:0000259" key="3">
    <source>
        <dbReference type="PROSITE" id="PS50222"/>
    </source>
</evidence>
<feature type="signal peptide" evidence="2">
    <location>
        <begin position="1"/>
        <end position="27"/>
    </location>
</feature>
<feature type="region of interest" description="Disordered" evidence="1">
    <location>
        <begin position="373"/>
        <end position="404"/>
    </location>
</feature>
<dbReference type="PROSITE" id="PS00018">
    <property type="entry name" value="EF_HAND_1"/>
    <property type="match status" value="1"/>
</dbReference>
<proteinExistence type="predicted"/>
<dbReference type="CDD" id="cd00051">
    <property type="entry name" value="EFh"/>
    <property type="match status" value="1"/>
</dbReference>
<sequence length="505" mass="54200">MGVALRATASGICIAGFFTCLATPSEAQDLPNGWRPPPALRQGMTNFPESYMAQLFQPFRASAGADRVLRQGDIERLKKIAAARQRASGVAAFFSSDLDGDGRLTLAEFEDAQEQSWYETSIDISSALGQRFAKLDLDGDGTVTFEEAKAAAENSGQAESGRDVAGRLQQLLAVDPNQDGTLTAAELEQLGLAAFAYYDRDKDGVLSKAERTNVSAENSQDDEILRRKQEVARCMFPRAAGHEDVFFVNAYGVGALSSVSLVGQDEVTETAEIVVEPDETPLYIVALARSPTIWRVTGDAKRVTRFVAMSPAKAAGVTGLPKDAVTLLPGTNCISNRLTDRPSAAQATAVAFEDAIGSPVRGMIDSPRVSMKLPSDATAPEKTPGKRTAVLPPPMPPRWDEDPLKSLRSRRPGGLVEVDAASVVASADVAPYEVPPLEFGLMKLLQEGSIEAKGRQFYTIRKPIARLPAGLGKGNFYIFDLAPGIEPPSNLFNRPRLPPLPTARP</sequence>